<evidence type="ECO:0000256" key="1">
    <source>
        <dbReference type="ARBA" id="ARBA00022737"/>
    </source>
</evidence>
<dbReference type="InterPro" id="IPR056884">
    <property type="entry name" value="NPHP3-like_N"/>
</dbReference>
<dbReference type="Pfam" id="PF25053">
    <property type="entry name" value="DUF7791"/>
    <property type="match status" value="1"/>
</dbReference>
<accession>A0A8H3EVY8</accession>
<proteinExistence type="predicted"/>
<evidence type="ECO:0000313" key="4">
    <source>
        <dbReference type="Proteomes" id="UP000664521"/>
    </source>
</evidence>
<dbReference type="Pfam" id="PF24883">
    <property type="entry name" value="NPHP3_N"/>
    <property type="match status" value="1"/>
</dbReference>
<name>A0A8H3EVY8_9LECA</name>
<sequence length="1103" mass="126404">MEPITVLGIVANIVQLVDAAAKTYSVCLEIYTLGSTIEDSRIEFTSKQLLDAYDGLNTSLIQATSPVILPGSSNDLIPLATQCSQTAKALQSELVLLRKPPRSGLRGTVGTVWLKTRKAKKIQKLKLALDEFQKTLDSKILIDVRQALGTFDARQEGQSKRIEQQLSQLSSNLKNCNSTFAGQLRSEIDRCIEASEAQHKTTRDHITTAMHDLSVSQRGYVNEQREQQHFRGQHDQFIKSLQFDEMQTRVKQIEESQAETFHWMFEDDATGPWDSFSRWLKEGDHVYWINGKPGSGKSTLLKFLVDNPRTGELLAQWSPDRHPLIVKFYFWLSGTKMQRSLKGFLCSVIYQLIDNNKPLTEQLLRGNRGLLSKCTTNDWSIKELREILVHSIDLLDHPLCMFLDGLDEFDRDDDVDQLLDLVENLFKSKTTKICISSRPEHYIAKRMRGYKQLRLQDLTAKDMDVCIRTKLEDTRTRCLPCQIDDENLKGIIKIISEKADGVFLWVYYALSSLVRGLRNEDNFGDLLGRIKELPNGMHQLYLQMWNRLNEDKQHYQEEAATYFSYLDTPPEINAYVHINPISLFELLVAMDPHLQDTMVDKFQLEDPSILARDCEALKNRVMTRTAGLLEILRYPVPDNEETVGTETTSQKADKKGAIILPSNKNLRVHYDSKIQYLHRTARDFLTDTEDGHKIRGNPRESPPEMEWNIMRAHLATQSWGFKNIYDCMPIIADYFDRHPNPRLETVTVVNSRRANRNAIPGLFKYRYVGHYVPVESPNESRFECCAAYYGFAGYVQNFIQSRDPYINPYCRGLLALEAMIGIETKVLMYIRGGKDVLNRTIQNLDLISWLASNEADFHAPHRRPELAPYYTSMTLIPASTMLFVIHTLSKLKNDTILRQCANNIHTILPYLEMPSCTDIVKLRIGQDWRINPLFAYASWPTSQRTFLVQLSIPKLHCLIKEKFERRVANVYSAELCSQPDISKEPPTRVLWVCRTYKDPEIRERSSSESSDNPVSDFRLSLDDSIYLGEALDKIFFSGSSGTPSIQAYHIKNFEERLCSVIERSPAGDAREWMGEYMKAQHDEASYGDASGLDCDPSGNPWIV</sequence>
<dbReference type="InterPro" id="IPR007111">
    <property type="entry name" value="NACHT_NTPase"/>
</dbReference>
<comment type="caution">
    <text evidence="3">The sequence shown here is derived from an EMBL/GenBank/DDBJ whole genome shotgun (WGS) entry which is preliminary data.</text>
</comment>
<dbReference type="AlphaFoldDB" id="A0A8H3EVY8"/>
<dbReference type="InterPro" id="IPR056693">
    <property type="entry name" value="DUF7791"/>
</dbReference>
<keyword evidence="4" id="KW-1185">Reference proteome</keyword>
<dbReference type="EMBL" id="CAJPDS010000010">
    <property type="protein sequence ID" value="CAF9911323.1"/>
    <property type="molecule type" value="Genomic_DNA"/>
</dbReference>
<dbReference type="Proteomes" id="UP000664521">
    <property type="component" value="Unassembled WGS sequence"/>
</dbReference>
<dbReference type="PANTHER" id="PTHR10039">
    <property type="entry name" value="AMELOGENIN"/>
    <property type="match status" value="1"/>
</dbReference>
<gene>
    <name evidence="3" type="ORF">HETSPECPRED_000300</name>
</gene>
<dbReference type="SUPFAM" id="SSF52540">
    <property type="entry name" value="P-loop containing nucleoside triphosphate hydrolases"/>
    <property type="match status" value="1"/>
</dbReference>
<dbReference type="InterPro" id="IPR027417">
    <property type="entry name" value="P-loop_NTPase"/>
</dbReference>
<evidence type="ECO:0000259" key="2">
    <source>
        <dbReference type="PROSITE" id="PS50837"/>
    </source>
</evidence>
<dbReference type="PROSITE" id="PS50837">
    <property type="entry name" value="NACHT"/>
    <property type="match status" value="1"/>
</dbReference>
<protein>
    <recommendedName>
        <fullName evidence="2">NACHT domain-containing protein</fullName>
    </recommendedName>
</protein>
<reference evidence="3" key="1">
    <citation type="submission" date="2021-03" db="EMBL/GenBank/DDBJ databases">
        <authorList>
            <person name="Tagirdzhanova G."/>
        </authorList>
    </citation>
    <scope>NUCLEOTIDE SEQUENCE</scope>
</reference>
<feature type="domain" description="NACHT" evidence="2">
    <location>
        <begin position="285"/>
        <end position="439"/>
    </location>
</feature>
<keyword evidence="1" id="KW-0677">Repeat</keyword>
<dbReference type="PANTHER" id="PTHR10039:SF5">
    <property type="entry name" value="NACHT DOMAIN-CONTAINING PROTEIN"/>
    <property type="match status" value="1"/>
</dbReference>
<evidence type="ECO:0000313" key="3">
    <source>
        <dbReference type="EMBL" id="CAF9911323.1"/>
    </source>
</evidence>
<organism evidence="3 4">
    <name type="scientific">Heterodermia speciosa</name>
    <dbReference type="NCBI Taxonomy" id="116794"/>
    <lineage>
        <taxon>Eukaryota</taxon>
        <taxon>Fungi</taxon>
        <taxon>Dikarya</taxon>
        <taxon>Ascomycota</taxon>
        <taxon>Pezizomycotina</taxon>
        <taxon>Lecanoromycetes</taxon>
        <taxon>OSLEUM clade</taxon>
        <taxon>Lecanoromycetidae</taxon>
        <taxon>Caliciales</taxon>
        <taxon>Physciaceae</taxon>
        <taxon>Heterodermia</taxon>
    </lineage>
</organism>
<dbReference type="OrthoDB" id="5086500at2759"/>
<dbReference type="Gene3D" id="3.40.50.300">
    <property type="entry name" value="P-loop containing nucleotide triphosphate hydrolases"/>
    <property type="match status" value="1"/>
</dbReference>